<feature type="transmembrane region" description="Helical" evidence="1">
    <location>
        <begin position="35"/>
        <end position="54"/>
    </location>
</feature>
<organism evidence="2 3">
    <name type="scientific">Paenibacillus elgii</name>
    <dbReference type="NCBI Taxonomy" id="189691"/>
    <lineage>
        <taxon>Bacteria</taxon>
        <taxon>Bacillati</taxon>
        <taxon>Bacillota</taxon>
        <taxon>Bacilli</taxon>
        <taxon>Bacillales</taxon>
        <taxon>Paenibacillaceae</taxon>
        <taxon>Paenibacillus</taxon>
    </lineage>
</organism>
<feature type="transmembrane region" description="Helical" evidence="1">
    <location>
        <begin position="6"/>
        <end position="28"/>
    </location>
</feature>
<accession>A0A2T6G5I9</accession>
<dbReference type="Proteomes" id="UP000244184">
    <property type="component" value="Unassembled WGS sequence"/>
</dbReference>
<protein>
    <recommendedName>
        <fullName evidence="4">YmcC</fullName>
    </recommendedName>
</protein>
<feature type="transmembrane region" description="Helical" evidence="1">
    <location>
        <begin position="60"/>
        <end position="80"/>
    </location>
</feature>
<name>A0A2T6G5I9_9BACL</name>
<dbReference type="EMBL" id="PYHP01000022">
    <property type="protein sequence ID" value="PUA39421.1"/>
    <property type="molecule type" value="Genomic_DNA"/>
</dbReference>
<dbReference type="RefSeq" id="WP_108531026.1">
    <property type="nucleotide sequence ID" value="NZ_PYHP01000022.1"/>
</dbReference>
<reference evidence="2 3" key="1">
    <citation type="submission" date="2018-03" db="EMBL/GenBank/DDBJ databases">
        <title>Genome sequence of Paenibacillus elgii strain AC13 an antimicrobial compound producing bacteria.</title>
        <authorList>
            <person name="Kurokawa A.S."/>
            <person name="Araujo J.F."/>
            <person name="Costa R.A."/>
            <person name="Ortega D.B."/>
            <person name="Pires A.S."/>
            <person name="Pappas G.J.Jr."/>
            <person name="Franco O.L."/>
            <person name="Barreto C."/>
            <person name="Magalhaes B.S."/>
            <person name="Kruger R.H."/>
        </authorList>
    </citation>
    <scope>NUCLEOTIDE SEQUENCE [LARGE SCALE GENOMIC DNA]</scope>
    <source>
        <strain evidence="2 3">AC13</strain>
    </source>
</reference>
<comment type="caution">
    <text evidence="2">The sequence shown here is derived from an EMBL/GenBank/DDBJ whole genome shotgun (WGS) entry which is preliminary data.</text>
</comment>
<evidence type="ECO:0000256" key="1">
    <source>
        <dbReference type="SAM" id="Phobius"/>
    </source>
</evidence>
<feature type="transmembrane region" description="Helical" evidence="1">
    <location>
        <begin position="152"/>
        <end position="173"/>
    </location>
</feature>
<dbReference type="AlphaFoldDB" id="A0A2T6G5I9"/>
<evidence type="ECO:0000313" key="3">
    <source>
        <dbReference type="Proteomes" id="UP000244184"/>
    </source>
</evidence>
<sequence length="177" mass="19729">MTIAAFIIGCEIGFWVFVVAGLVFRYILGMKRIGALLLVVTPVVDLVLITATVIDLRNGATASFVHGLAAIYIGVSVAFGHQMIRWADVRFAHRFAGAPAPEPKPKHGTAHARRERQTWFLHLLAWIIGCLILLGMIWFVDDESRTADLGSMIWGWAAILGIDFIWSFSYTFWPKKA</sequence>
<keyword evidence="1" id="KW-0472">Membrane</keyword>
<proteinExistence type="predicted"/>
<gene>
    <name evidence="2" type="ORF">C8Z91_08315</name>
</gene>
<keyword evidence="1" id="KW-0812">Transmembrane</keyword>
<feature type="transmembrane region" description="Helical" evidence="1">
    <location>
        <begin position="119"/>
        <end position="140"/>
    </location>
</feature>
<evidence type="ECO:0008006" key="4">
    <source>
        <dbReference type="Google" id="ProtNLM"/>
    </source>
</evidence>
<evidence type="ECO:0000313" key="2">
    <source>
        <dbReference type="EMBL" id="PUA39421.1"/>
    </source>
</evidence>
<keyword evidence="1" id="KW-1133">Transmembrane helix</keyword>